<feature type="transmembrane region" description="Helical" evidence="9">
    <location>
        <begin position="143"/>
        <end position="163"/>
    </location>
</feature>
<feature type="transmembrane region" description="Helical" evidence="9">
    <location>
        <begin position="76"/>
        <end position="97"/>
    </location>
</feature>
<evidence type="ECO:0000256" key="7">
    <source>
        <dbReference type="ARBA" id="ARBA00022989"/>
    </source>
</evidence>
<keyword evidence="7 9" id="KW-1133">Transmembrane helix</keyword>
<feature type="domain" description="ABC transmembrane type-1" evidence="10">
    <location>
        <begin position="72"/>
        <end position="263"/>
    </location>
</feature>
<comment type="similarity">
    <text evidence="2">Belongs to the binding-protein-dependent transport system permease family. MalFG subfamily.</text>
</comment>
<evidence type="ECO:0000256" key="9">
    <source>
        <dbReference type="RuleBase" id="RU363032"/>
    </source>
</evidence>
<dbReference type="Proteomes" id="UP001314681">
    <property type="component" value="Unassembled WGS sequence"/>
</dbReference>
<comment type="subcellular location">
    <subcellularLocation>
        <location evidence="1 9">Cell membrane</location>
        <topology evidence="1 9">Multi-pass membrane protein</topology>
    </subcellularLocation>
</comment>
<feature type="transmembrane region" description="Helical" evidence="9">
    <location>
        <begin position="242"/>
        <end position="263"/>
    </location>
</feature>
<evidence type="ECO:0000256" key="2">
    <source>
        <dbReference type="ARBA" id="ARBA00009047"/>
    </source>
</evidence>
<keyword evidence="5" id="KW-0762">Sugar transport</keyword>
<feature type="transmembrane region" description="Helical" evidence="9">
    <location>
        <begin position="12"/>
        <end position="33"/>
    </location>
</feature>
<accession>A0ABS6K1K1</accession>
<evidence type="ECO:0000256" key="8">
    <source>
        <dbReference type="ARBA" id="ARBA00023136"/>
    </source>
</evidence>
<keyword evidence="6 9" id="KW-0812">Transmembrane</keyword>
<evidence type="ECO:0000256" key="1">
    <source>
        <dbReference type="ARBA" id="ARBA00004651"/>
    </source>
</evidence>
<feature type="transmembrane region" description="Helical" evidence="9">
    <location>
        <begin position="184"/>
        <end position="206"/>
    </location>
</feature>
<evidence type="ECO:0000256" key="4">
    <source>
        <dbReference type="ARBA" id="ARBA00022475"/>
    </source>
</evidence>
<sequence>MRRNRIRRLPPALGLLKLLVIVAILGFALLPLYNAVIVSLTPYSHMLEPMLYPKYFHISNFTDTFALLYRQLLNSFLYAIVTVILDLLIAIPAAYVITRFQFRGRSLILFSLLFTQMLAGIVLMPSVYTIYIKIHLINTVPGLLIMFVSVNLALTIWLLTGFFSSVPVEVEEASIIDGAGRFQLLYLVAVPMVKPGIAVSAIFAFINTYNEFVIPLFLMGNAKWHTITLTLNSIMSATTIEWHTLAAGALIGMIPPLIAFLFFQKDIIEGAAAGAVKG</sequence>
<evidence type="ECO:0000256" key="5">
    <source>
        <dbReference type="ARBA" id="ARBA00022597"/>
    </source>
</evidence>
<keyword evidence="3 9" id="KW-0813">Transport</keyword>
<evidence type="ECO:0000313" key="12">
    <source>
        <dbReference type="Proteomes" id="UP001314681"/>
    </source>
</evidence>
<dbReference type="InterPro" id="IPR035906">
    <property type="entry name" value="MetI-like_sf"/>
</dbReference>
<organism evidence="11 12">
    <name type="scientific">Diplocloster modestus</name>
    <dbReference type="NCBI Taxonomy" id="2850322"/>
    <lineage>
        <taxon>Bacteria</taxon>
        <taxon>Bacillati</taxon>
        <taxon>Bacillota</taxon>
        <taxon>Clostridia</taxon>
        <taxon>Lachnospirales</taxon>
        <taxon>Lachnospiraceae</taxon>
        <taxon>Diplocloster</taxon>
    </lineage>
</organism>
<dbReference type="InterPro" id="IPR050901">
    <property type="entry name" value="BP-dep_ABC_trans_perm"/>
</dbReference>
<dbReference type="CDD" id="cd06261">
    <property type="entry name" value="TM_PBP2"/>
    <property type="match status" value="1"/>
</dbReference>
<name>A0ABS6K1K1_9FIRM</name>
<reference evidence="11 12" key="1">
    <citation type="submission" date="2021-06" db="EMBL/GenBank/DDBJ databases">
        <title>Description of novel taxa of the family Lachnospiraceae.</title>
        <authorList>
            <person name="Chaplin A.V."/>
            <person name="Sokolova S.R."/>
            <person name="Pikina A.P."/>
            <person name="Korzhanova M."/>
            <person name="Belova V."/>
            <person name="Korostin D."/>
            <person name="Efimov B.A."/>
        </authorList>
    </citation>
    <scope>NUCLEOTIDE SEQUENCE [LARGE SCALE GENOMIC DNA]</scope>
    <source>
        <strain evidence="11 12">ASD4241</strain>
    </source>
</reference>
<dbReference type="PROSITE" id="PS50928">
    <property type="entry name" value="ABC_TM1"/>
    <property type="match status" value="1"/>
</dbReference>
<dbReference type="Pfam" id="PF00528">
    <property type="entry name" value="BPD_transp_1"/>
    <property type="match status" value="1"/>
</dbReference>
<evidence type="ECO:0000259" key="10">
    <source>
        <dbReference type="PROSITE" id="PS50928"/>
    </source>
</evidence>
<feature type="transmembrane region" description="Helical" evidence="9">
    <location>
        <begin position="109"/>
        <end position="131"/>
    </location>
</feature>
<gene>
    <name evidence="11" type="ORF">KTH90_01715</name>
</gene>
<dbReference type="PANTHER" id="PTHR32243">
    <property type="entry name" value="MALTOSE TRANSPORT SYSTEM PERMEASE-RELATED"/>
    <property type="match status" value="1"/>
</dbReference>
<evidence type="ECO:0000256" key="3">
    <source>
        <dbReference type="ARBA" id="ARBA00022448"/>
    </source>
</evidence>
<protein>
    <submittedName>
        <fullName evidence="11">Carbohydrate ABC transporter permease</fullName>
    </submittedName>
</protein>
<keyword evidence="12" id="KW-1185">Reference proteome</keyword>
<evidence type="ECO:0000313" key="11">
    <source>
        <dbReference type="EMBL" id="MBU9724723.1"/>
    </source>
</evidence>
<dbReference type="RefSeq" id="WP_158352752.1">
    <property type="nucleotide sequence ID" value="NZ_JAHQCX010000001.1"/>
</dbReference>
<proteinExistence type="inferred from homology"/>
<dbReference type="EMBL" id="JAHQCX010000001">
    <property type="protein sequence ID" value="MBU9724723.1"/>
    <property type="molecule type" value="Genomic_DNA"/>
</dbReference>
<keyword evidence="8 9" id="KW-0472">Membrane</keyword>
<dbReference type="InterPro" id="IPR000515">
    <property type="entry name" value="MetI-like"/>
</dbReference>
<dbReference type="SUPFAM" id="SSF161098">
    <property type="entry name" value="MetI-like"/>
    <property type="match status" value="1"/>
</dbReference>
<dbReference type="Gene3D" id="1.10.3720.10">
    <property type="entry name" value="MetI-like"/>
    <property type="match status" value="1"/>
</dbReference>
<keyword evidence="4" id="KW-1003">Cell membrane</keyword>
<evidence type="ECO:0000256" key="6">
    <source>
        <dbReference type="ARBA" id="ARBA00022692"/>
    </source>
</evidence>
<comment type="caution">
    <text evidence="11">The sequence shown here is derived from an EMBL/GenBank/DDBJ whole genome shotgun (WGS) entry which is preliminary data.</text>
</comment>
<dbReference type="PANTHER" id="PTHR32243:SF50">
    <property type="entry name" value="MALTOSE_MALTODEXTRIN TRANSPORT SYSTEM PERMEASE PROTEIN MALG"/>
    <property type="match status" value="1"/>
</dbReference>